<dbReference type="Proteomes" id="UP001596409">
    <property type="component" value="Unassembled WGS sequence"/>
</dbReference>
<comment type="caution">
    <text evidence="1">The sequence shown here is derived from an EMBL/GenBank/DDBJ whole genome shotgun (WGS) entry which is preliminary data.</text>
</comment>
<gene>
    <name evidence="1" type="ORF">ACFQMH_41625</name>
</gene>
<dbReference type="RefSeq" id="WP_189880881.1">
    <property type="nucleotide sequence ID" value="NZ_BMWA01000057.1"/>
</dbReference>
<keyword evidence="2" id="KW-1185">Reference proteome</keyword>
<dbReference type="EMBL" id="JBHSYM010000123">
    <property type="protein sequence ID" value="MFC7018073.1"/>
    <property type="molecule type" value="Genomic_DNA"/>
</dbReference>
<protein>
    <submittedName>
        <fullName evidence="1">Uncharacterized protein</fullName>
    </submittedName>
</protein>
<accession>A0ABW2EI87</accession>
<evidence type="ECO:0000313" key="2">
    <source>
        <dbReference type="Proteomes" id="UP001596409"/>
    </source>
</evidence>
<reference evidence="2" key="1">
    <citation type="journal article" date="2019" name="Int. J. Syst. Evol. Microbiol.">
        <title>The Global Catalogue of Microorganisms (GCM) 10K type strain sequencing project: providing services to taxonomists for standard genome sequencing and annotation.</title>
        <authorList>
            <consortium name="The Broad Institute Genomics Platform"/>
            <consortium name="The Broad Institute Genome Sequencing Center for Infectious Disease"/>
            <person name="Wu L."/>
            <person name="Ma J."/>
        </authorList>
    </citation>
    <scope>NUCLEOTIDE SEQUENCE [LARGE SCALE GENOMIC DNA]</scope>
    <source>
        <strain evidence="2">JCM 4855</strain>
    </source>
</reference>
<sequence length="66" mass="6914">MVQNAEVPVKTLDRSLANCGSVSPARGCRTCALRHGGRPADPVGCAGASARLDDYTDDDVFDYGVD</sequence>
<evidence type="ECO:0000313" key="1">
    <source>
        <dbReference type="EMBL" id="MFC7018073.1"/>
    </source>
</evidence>
<organism evidence="1 2">
    <name type="scientific">Streptomyces viridiviolaceus</name>
    <dbReference type="NCBI Taxonomy" id="68282"/>
    <lineage>
        <taxon>Bacteria</taxon>
        <taxon>Bacillati</taxon>
        <taxon>Actinomycetota</taxon>
        <taxon>Actinomycetes</taxon>
        <taxon>Kitasatosporales</taxon>
        <taxon>Streptomycetaceae</taxon>
        <taxon>Streptomyces</taxon>
    </lineage>
</organism>
<name>A0ABW2EI87_9ACTN</name>
<proteinExistence type="predicted"/>